<dbReference type="PANTHER" id="PTHR43649:SF12">
    <property type="entry name" value="DIACETYLCHITOBIOSE BINDING PROTEIN DASA"/>
    <property type="match status" value="1"/>
</dbReference>
<dbReference type="InterPro" id="IPR006059">
    <property type="entry name" value="SBP"/>
</dbReference>
<organism evidence="1 2">
    <name type="scientific">Paenibacillus agaridevorans</name>
    <dbReference type="NCBI Taxonomy" id="171404"/>
    <lineage>
        <taxon>Bacteria</taxon>
        <taxon>Bacillati</taxon>
        <taxon>Bacillota</taxon>
        <taxon>Bacilli</taxon>
        <taxon>Bacillales</taxon>
        <taxon>Paenibacillaceae</taxon>
        <taxon>Paenibacillus</taxon>
    </lineage>
</organism>
<evidence type="ECO:0000313" key="2">
    <source>
        <dbReference type="Proteomes" id="UP000245202"/>
    </source>
</evidence>
<protein>
    <recommendedName>
        <fullName evidence="3">ABC transporter substrate-binding protein</fullName>
    </recommendedName>
</protein>
<gene>
    <name evidence="1" type="ORF">PAT3040_02085</name>
</gene>
<dbReference type="InterPro" id="IPR050490">
    <property type="entry name" value="Bact_solute-bd_prot1"/>
</dbReference>
<name>A0A2R5ELL9_9BACL</name>
<dbReference type="Gene3D" id="3.40.190.10">
    <property type="entry name" value="Periplasmic binding protein-like II"/>
    <property type="match status" value="2"/>
</dbReference>
<evidence type="ECO:0000313" key="1">
    <source>
        <dbReference type="EMBL" id="GBG07532.1"/>
    </source>
</evidence>
<evidence type="ECO:0008006" key="3">
    <source>
        <dbReference type="Google" id="ProtNLM"/>
    </source>
</evidence>
<accession>A0A2R5ELL9</accession>
<dbReference type="AlphaFoldDB" id="A0A2R5ELL9"/>
<comment type="caution">
    <text evidence="1">The sequence shown here is derived from an EMBL/GenBank/DDBJ whole genome shotgun (WGS) entry which is preliminary data.</text>
</comment>
<dbReference type="RefSeq" id="WP_108992570.1">
    <property type="nucleotide sequence ID" value="NZ_BDQX01000098.1"/>
</dbReference>
<sequence length="385" mass="43352">MSNRELNVALIDGPAYRPLYQSLESFASNTGIRVNIAFTGSHPELNRHLKDVVRTRECPYDLISTHTKYAPSQSDYLLCLDGQFQAEELEDFPQALLELARVDGELKSIPRNFDARLLLYRTDWLEQLGVQVPETWESLYEAAAAAKRRGWTGFAYPGTFFELLTSYGGTLFDEKLRPAFESAAGTKALRFLKRLYQEGLTPSELPDMHYDEVSRSFRVGSTMMITDWPGYDSFLREGGCVVNERYGYALTPGNEDGKRAVYCGSHSFAVTTFSRQPELAIRLLKFLISAESQRIDAEHGHVPVRRSLLEEQKKSSMAGTLAAKRLELLHETMRTSVIIPPKFAKYPETEDLLWKALQACIVGSLTEEEALREAAGNIVAAMERG</sequence>
<dbReference type="EMBL" id="BDQX01000098">
    <property type="protein sequence ID" value="GBG07532.1"/>
    <property type="molecule type" value="Genomic_DNA"/>
</dbReference>
<dbReference type="SUPFAM" id="SSF53850">
    <property type="entry name" value="Periplasmic binding protein-like II"/>
    <property type="match status" value="1"/>
</dbReference>
<reference evidence="1 2" key="1">
    <citation type="submission" date="2017-08" db="EMBL/GenBank/DDBJ databases">
        <title>Substantial Increase in Enzyme Production by Combined Drug-Resistance Mutations in Paenibacillus agaridevorans.</title>
        <authorList>
            <person name="Tanaka Y."/>
            <person name="Funane K."/>
            <person name="Hosaka T."/>
            <person name="Shiwa Y."/>
            <person name="Fujita N."/>
            <person name="Miyazaki T."/>
            <person name="Yoshikawa H."/>
            <person name="Murakami K."/>
            <person name="Kasahara K."/>
            <person name="Inaoka T."/>
            <person name="Hiraga Y."/>
            <person name="Ochi K."/>
        </authorList>
    </citation>
    <scope>NUCLEOTIDE SEQUENCE [LARGE SCALE GENOMIC DNA]</scope>
    <source>
        <strain evidence="1 2">T-3040</strain>
    </source>
</reference>
<dbReference type="Proteomes" id="UP000245202">
    <property type="component" value="Unassembled WGS sequence"/>
</dbReference>
<keyword evidence="2" id="KW-1185">Reference proteome</keyword>
<dbReference type="PANTHER" id="PTHR43649">
    <property type="entry name" value="ARABINOSE-BINDING PROTEIN-RELATED"/>
    <property type="match status" value="1"/>
</dbReference>
<dbReference type="Pfam" id="PF13416">
    <property type="entry name" value="SBP_bac_8"/>
    <property type="match status" value="1"/>
</dbReference>
<proteinExistence type="predicted"/>